<gene>
    <name evidence="1" type="ORF">OVA965_LOCUS25371</name>
    <name evidence="2" type="ORF">TMI583_LOCUS26099</name>
</gene>
<dbReference type="AlphaFoldDB" id="A0A8S2PBG9"/>
<evidence type="ECO:0000313" key="3">
    <source>
        <dbReference type="Proteomes" id="UP000682733"/>
    </source>
</evidence>
<comment type="caution">
    <text evidence="2">The sequence shown here is derived from an EMBL/GenBank/DDBJ whole genome shotgun (WGS) entry which is preliminary data.</text>
</comment>
<evidence type="ECO:0000313" key="1">
    <source>
        <dbReference type="EMBL" id="CAF1230866.1"/>
    </source>
</evidence>
<reference evidence="2" key="1">
    <citation type="submission" date="2021-02" db="EMBL/GenBank/DDBJ databases">
        <authorList>
            <person name="Nowell W R."/>
        </authorList>
    </citation>
    <scope>NUCLEOTIDE SEQUENCE</scope>
</reference>
<proteinExistence type="predicted"/>
<sequence>VGVNYVDVDEQLEGGTLKFRPPTAPSSGDHFEMDYEVDCIRSDAAAVFHNSVPHRFRQIHNLTNENRYRTFLNFIIVDLLKPIPMNSSRVGMTPANLILQILIEYSPQWLGSRRQLDELALAKDYVISSRSMETIKEAKEIRERVQKSMVEDKQDWRYIHWSNCGTIEL</sequence>
<accession>A0A8S2PBG9</accession>
<organism evidence="2 3">
    <name type="scientific">Didymodactylos carnosus</name>
    <dbReference type="NCBI Taxonomy" id="1234261"/>
    <lineage>
        <taxon>Eukaryota</taxon>
        <taxon>Metazoa</taxon>
        <taxon>Spiralia</taxon>
        <taxon>Gnathifera</taxon>
        <taxon>Rotifera</taxon>
        <taxon>Eurotatoria</taxon>
        <taxon>Bdelloidea</taxon>
        <taxon>Philodinida</taxon>
        <taxon>Philodinidae</taxon>
        <taxon>Didymodactylos</taxon>
    </lineage>
</organism>
<feature type="non-terminal residue" evidence="2">
    <location>
        <position position="1"/>
    </location>
</feature>
<dbReference type="EMBL" id="CAJNOK010015715">
    <property type="protein sequence ID" value="CAF1230866.1"/>
    <property type="molecule type" value="Genomic_DNA"/>
</dbReference>
<name>A0A8S2PBG9_9BILA</name>
<protein>
    <submittedName>
        <fullName evidence="2">Uncharacterized protein</fullName>
    </submittedName>
</protein>
<dbReference type="Proteomes" id="UP000682733">
    <property type="component" value="Unassembled WGS sequence"/>
</dbReference>
<dbReference type="EMBL" id="CAJOBA010037261">
    <property type="protein sequence ID" value="CAF4038859.1"/>
    <property type="molecule type" value="Genomic_DNA"/>
</dbReference>
<evidence type="ECO:0000313" key="2">
    <source>
        <dbReference type="EMBL" id="CAF4038859.1"/>
    </source>
</evidence>
<dbReference type="Proteomes" id="UP000677228">
    <property type="component" value="Unassembled WGS sequence"/>
</dbReference>